<dbReference type="InterPro" id="IPR036388">
    <property type="entry name" value="WH-like_DNA-bd_sf"/>
</dbReference>
<proteinExistence type="predicted"/>
<dbReference type="Proteomes" id="UP000245506">
    <property type="component" value="Unassembled WGS sequence"/>
</dbReference>
<dbReference type="InterPro" id="IPR039422">
    <property type="entry name" value="MarR/SlyA-like"/>
</dbReference>
<evidence type="ECO:0000313" key="2">
    <source>
        <dbReference type="EMBL" id="PWQ97354.1"/>
    </source>
</evidence>
<dbReference type="SUPFAM" id="SSF46785">
    <property type="entry name" value="Winged helix' DNA-binding domain"/>
    <property type="match status" value="1"/>
</dbReference>
<dbReference type="GO" id="GO:0003700">
    <property type="term" value="F:DNA-binding transcription factor activity"/>
    <property type="evidence" value="ECO:0007669"/>
    <property type="project" value="InterPro"/>
</dbReference>
<dbReference type="PANTHER" id="PTHR33164:SF43">
    <property type="entry name" value="HTH-TYPE TRANSCRIPTIONAL REPRESSOR YETL"/>
    <property type="match status" value="1"/>
</dbReference>
<reference evidence="2 3" key="1">
    <citation type="submission" date="2018-05" db="EMBL/GenBank/DDBJ databases">
        <title>Leucothrix arctica sp. nov., isolated from Arctic seawater.</title>
        <authorList>
            <person name="Choi A."/>
            <person name="Baek K."/>
        </authorList>
    </citation>
    <scope>NUCLEOTIDE SEQUENCE [LARGE SCALE GENOMIC DNA]</scope>
    <source>
        <strain evidence="2 3">IMCC9719</strain>
    </source>
</reference>
<accession>A0A317CFE8</accession>
<comment type="caution">
    <text evidence="2">The sequence shown here is derived from an EMBL/GenBank/DDBJ whole genome shotgun (WGS) entry which is preliminary data.</text>
</comment>
<dbReference type="Pfam" id="PF12802">
    <property type="entry name" value="MarR_2"/>
    <property type="match status" value="1"/>
</dbReference>
<sequence>MAMNLRTSALTISTGNRLQSHISQFLQGRYDIGSVEWRMLVVLSEQPDLRMNQITQITEMDKAAVSRALTKLGEKRLAKAEVDKDNQRSKSWQLTPAGSALHDVVRAEYLKLQSEIFAGIEEAEMSQACDVLNSIKSNLDQIEDSDR</sequence>
<dbReference type="InterPro" id="IPR000835">
    <property type="entry name" value="HTH_MarR-typ"/>
</dbReference>
<gene>
    <name evidence="2" type="ORF">DKT75_07390</name>
</gene>
<dbReference type="PANTHER" id="PTHR33164">
    <property type="entry name" value="TRANSCRIPTIONAL REGULATOR, MARR FAMILY"/>
    <property type="match status" value="1"/>
</dbReference>
<feature type="domain" description="HTH marR-type" evidence="1">
    <location>
        <begin position="1"/>
        <end position="137"/>
    </location>
</feature>
<evidence type="ECO:0000259" key="1">
    <source>
        <dbReference type="PROSITE" id="PS50995"/>
    </source>
</evidence>
<evidence type="ECO:0000313" key="3">
    <source>
        <dbReference type="Proteomes" id="UP000245506"/>
    </source>
</evidence>
<dbReference type="SMART" id="SM00347">
    <property type="entry name" value="HTH_MARR"/>
    <property type="match status" value="1"/>
</dbReference>
<name>A0A317CFE8_9GAMM</name>
<dbReference type="EMBL" id="QGKL01000021">
    <property type="protein sequence ID" value="PWQ97354.1"/>
    <property type="molecule type" value="Genomic_DNA"/>
</dbReference>
<dbReference type="GO" id="GO:0006950">
    <property type="term" value="P:response to stress"/>
    <property type="evidence" value="ECO:0007669"/>
    <property type="project" value="TreeGrafter"/>
</dbReference>
<keyword evidence="3" id="KW-1185">Reference proteome</keyword>
<dbReference type="AlphaFoldDB" id="A0A317CFE8"/>
<protein>
    <recommendedName>
        <fullName evidence="1">HTH marR-type domain-containing protein</fullName>
    </recommendedName>
</protein>
<dbReference type="PROSITE" id="PS50995">
    <property type="entry name" value="HTH_MARR_2"/>
    <property type="match status" value="1"/>
</dbReference>
<dbReference type="InterPro" id="IPR036390">
    <property type="entry name" value="WH_DNA-bd_sf"/>
</dbReference>
<organism evidence="2 3">
    <name type="scientific">Leucothrix arctica</name>
    <dbReference type="NCBI Taxonomy" id="1481894"/>
    <lineage>
        <taxon>Bacteria</taxon>
        <taxon>Pseudomonadati</taxon>
        <taxon>Pseudomonadota</taxon>
        <taxon>Gammaproteobacteria</taxon>
        <taxon>Thiotrichales</taxon>
        <taxon>Thiotrichaceae</taxon>
        <taxon>Leucothrix</taxon>
    </lineage>
</organism>
<dbReference type="Gene3D" id="1.10.10.10">
    <property type="entry name" value="Winged helix-like DNA-binding domain superfamily/Winged helix DNA-binding domain"/>
    <property type="match status" value="1"/>
</dbReference>